<name>A0ACB8RYX0_9AGAM</name>
<keyword evidence="1" id="KW-0378">Hydrolase</keyword>
<accession>A0ACB8RYX0</accession>
<reference evidence="1" key="1">
    <citation type="submission" date="2021-02" db="EMBL/GenBank/DDBJ databases">
        <authorList>
            <consortium name="DOE Joint Genome Institute"/>
            <person name="Ahrendt S."/>
            <person name="Looney B.P."/>
            <person name="Miyauchi S."/>
            <person name="Morin E."/>
            <person name="Drula E."/>
            <person name="Courty P.E."/>
            <person name="Chicoki N."/>
            <person name="Fauchery L."/>
            <person name="Kohler A."/>
            <person name="Kuo A."/>
            <person name="Labutti K."/>
            <person name="Pangilinan J."/>
            <person name="Lipzen A."/>
            <person name="Riley R."/>
            <person name="Andreopoulos W."/>
            <person name="He G."/>
            <person name="Johnson J."/>
            <person name="Barry K.W."/>
            <person name="Grigoriev I.V."/>
            <person name="Nagy L."/>
            <person name="Hibbett D."/>
            <person name="Henrissat B."/>
            <person name="Matheny P.B."/>
            <person name="Labbe J."/>
            <person name="Martin F."/>
        </authorList>
    </citation>
    <scope>NUCLEOTIDE SEQUENCE</scope>
    <source>
        <strain evidence="1">FP105234-sp</strain>
    </source>
</reference>
<sequence>MDRSDAFALNVGREDWQLDRVADCYAAALDTRSEMKLFLSFDMTSIPAGEASDIELIKSYVRLFGHHPNQFRYEGKVFISTFAGDQSTFGSASLDKAWALVKTHLEDIAPIHLVPAFFMDPASYPSTSSIDGIFHWNGGWPLHLTRSSPCEEIQFPKLDSDQHHLRHLDGRTYMAAVSPWFFTHYGPDSWNKNWVYRGDDWLFVRRWEQVLAFRNHIDIVQVISWNDYGESHYLGPIKGAQPNSQAWVDGFSHEPWLRLNAYYARAFKEGRLPPIDEDKIFVWARPHPKAASATDPVPRPENWELTEDVMWVVVFATAPAVVWLWSAEDKRQRFEVGAGVAKLAWRLEPGGGMHADVVRAGHVVARCHPAGFQFDANPRLYNFNAYVAASE</sequence>
<gene>
    <name evidence="1" type="ORF">FA95DRAFT_1557548</name>
</gene>
<proteinExistence type="predicted"/>
<keyword evidence="2" id="KW-1185">Reference proteome</keyword>
<dbReference type="EMBL" id="MU275881">
    <property type="protein sequence ID" value="KAI0048810.1"/>
    <property type="molecule type" value="Genomic_DNA"/>
</dbReference>
<protein>
    <submittedName>
        <fullName evidence="1">Glycoside hydrolase family 71 protein</fullName>
    </submittedName>
</protein>
<evidence type="ECO:0000313" key="2">
    <source>
        <dbReference type="Proteomes" id="UP000814033"/>
    </source>
</evidence>
<comment type="caution">
    <text evidence="1">The sequence shown here is derived from an EMBL/GenBank/DDBJ whole genome shotgun (WGS) entry which is preliminary data.</text>
</comment>
<organism evidence="1 2">
    <name type="scientific">Auriscalpium vulgare</name>
    <dbReference type="NCBI Taxonomy" id="40419"/>
    <lineage>
        <taxon>Eukaryota</taxon>
        <taxon>Fungi</taxon>
        <taxon>Dikarya</taxon>
        <taxon>Basidiomycota</taxon>
        <taxon>Agaricomycotina</taxon>
        <taxon>Agaricomycetes</taxon>
        <taxon>Russulales</taxon>
        <taxon>Auriscalpiaceae</taxon>
        <taxon>Auriscalpium</taxon>
    </lineage>
</organism>
<evidence type="ECO:0000313" key="1">
    <source>
        <dbReference type="EMBL" id="KAI0048810.1"/>
    </source>
</evidence>
<dbReference type="Proteomes" id="UP000814033">
    <property type="component" value="Unassembled WGS sequence"/>
</dbReference>
<reference evidence="1" key="2">
    <citation type="journal article" date="2022" name="New Phytol.">
        <title>Evolutionary transition to the ectomycorrhizal habit in the genomes of a hyperdiverse lineage of mushroom-forming fungi.</title>
        <authorList>
            <person name="Looney B."/>
            <person name="Miyauchi S."/>
            <person name="Morin E."/>
            <person name="Drula E."/>
            <person name="Courty P.E."/>
            <person name="Kohler A."/>
            <person name="Kuo A."/>
            <person name="LaButti K."/>
            <person name="Pangilinan J."/>
            <person name="Lipzen A."/>
            <person name="Riley R."/>
            <person name="Andreopoulos W."/>
            <person name="He G."/>
            <person name="Johnson J."/>
            <person name="Nolan M."/>
            <person name="Tritt A."/>
            <person name="Barry K.W."/>
            <person name="Grigoriev I.V."/>
            <person name="Nagy L.G."/>
            <person name="Hibbett D."/>
            <person name="Henrissat B."/>
            <person name="Matheny P.B."/>
            <person name="Labbe J."/>
            <person name="Martin F.M."/>
        </authorList>
    </citation>
    <scope>NUCLEOTIDE SEQUENCE</scope>
    <source>
        <strain evidence="1">FP105234-sp</strain>
    </source>
</reference>